<accession>A0ACB7WY73</accession>
<proteinExistence type="predicted"/>
<organism evidence="1 2">
    <name type="scientific">Vaccinium darrowii</name>
    <dbReference type="NCBI Taxonomy" id="229202"/>
    <lineage>
        <taxon>Eukaryota</taxon>
        <taxon>Viridiplantae</taxon>
        <taxon>Streptophyta</taxon>
        <taxon>Embryophyta</taxon>
        <taxon>Tracheophyta</taxon>
        <taxon>Spermatophyta</taxon>
        <taxon>Magnoliopsida</taxon>
        <taxon>eudicotyledons</taxon>
        <taxon>Gunneridae</taxon>
        <taxon>Pentapetalae</taxon>
        <taxon>asterids</taxon>
        <taxon>Ericales</taxon>
        <taxon>Ericaceae</taxon>
        <taxon>Vaccinioideae</taxon>
        <taxon>Vaccinieae</taxon>
        <taxon>Vaccinium</taxon>
    </lineage>
</organism>
<evidence type="ECO:0000313" key="2">
    <source>
        <dbReference type="Proteomes" id="UP000828048"/>
    </source>
</evidence>
<name>A0ACB7WY73_9ERIC</name>
<evidence type="ECO:0000313" key="1">
    <source>
        <dbReference type="EMBL" id="KAH7833190.1"/>
    </source>
</evidence>
<comment type="caution">
    <text evidence="1">The sequence shown here is derived from an EMBL/GenBank/DDBJ whole genome shotgun (WGS) entry which is preliminary data.</text>
</comment>
<keyword evidence="2" id="KW-1185">Reference proteome</keyword>
<reference evidence="1 2" key="1">
    <citation type="journal article" date="2021" name="Hortic Res">
        <title>High-quality reference genome and annotation aids understanding of berry development for evergreen blueberry (Vaccinium darrowii).</title>
        <authorList>
            <person name="Yu J."/>
            <person name="Hulse-Kemp A.M."/>
            <person name="Babiker E."/>
            <person name="Staton M."/>
        </authorList>
    </citation>
    <scope>NUCLEOTIDE SEQUENCE [LARGE SCALE GENOMIC DNA]</scope>
    <source>
        <strain evidence="2">cv. NJ 8807/NJ 8810</strain>
        <tissue evidence="1">Young leaf</tissue>
    </source>
</reference>
<sequence>MRLSGSLYVTCNTFYKEVTTVKNAIAKMELSDDPKLLLLAKGMHLKFDKYWGKFDKINQMLLYANVLDPHYKFEYVRWSLRKYLTEREVESKVVEIKEGMKKVYNWYEKRTLEHEEAEASNVETSKNKEKNGKRSLDLSEALDSEFDQHMEEETNMMRWRNLNRRFWKLTWRSHVSRSYNLEEPCVTEKVKIGLLLGTGKCYWTVSTE</sequence>
<dbReference type="Proteomes" id="UP000828048">
    <property type="component" value="Chromosome 2"/>
</dbReference>
<dbReference type="EMBL" id="CM037152">
    <property type="protein sequence ID" value="KAH7833190.1"/>
    <property type="molecule type" value="Genomic_DNA"/>
</dbReference>
<protein>
    <submittedName>
        <fullName evidence="1">Uncharacterized protein</fullName>
    </submittedName>
</protein>
<gene>
    <name evidence="1" type="ORF">Vadar_003907</name>
</gene>